<dbReference type="PROSITE" id="PS50017">
    <property type="entry name" value="DEATH_DOMAIN"/>
    <property type="match status" value="1"/>
</dbReference>
<keyword evidence="1" id="KW-0053">Apoptosis</keyword>
<dbReference type="SUPFAM" id="SSF57586">
    <property type="entry name" value="TNF receptor-like"/>
    <property type="match status" value="2"/>
</dbReference>
<gene>
    <name evidence="11" type="primary">tnfrsf1a</name>
</gene>
<evidence type="ECO:0000256" key="4">
    <source>
        <dbReference type="ARBA" id="ARBA00023157"/>
    </source>
</evidence>
<dbReference type="RefSeq" id="XP_030227394.1">
    <property type="nucleotide sequence ID" value="XM_030371534.1"/>
</dbReference>
<keyword evidence="7" id="KW-1133">Transmembrane helix</keyword>
<feature type="disulfide bond" evidence="6">
    <location>
        <begin position="139"/>
        <end position="152"/>
    </location>
</feature>
<dbReference type="GeneTree" id="ENSGT00940000159540"/>
<evidence type="ECO:0000256" key="1">
    <source>
        <dbReference type="ARBA" id="ARBA00022703"/>
    </source>
</evidence>
<feature type="domain" description="Death" evidence="9">
    <location>
        <begin position="312"/>
        <end position="391"/>
    </location>
</feature>
<dbReference type="GeneID" id="115554715"/>
<evidence type="ECO:0000256" key="2">
    <source>
        <dbReference type="ARBA" id="ARBA00022729"/>
    </source>
</evidence>
<dbReference type="AlphaFoldDB" id="A0A8C5ACW3"/>
<dbReference type="GO" id="GO:0043235">
    <property type="term" value="C:receptor complex"/>
    <property type="evidence" value="ECO:0007669"/>
    <property type="project" value="TreeGrafter"/>
</dbReference>
<dbReference type="Ensembl" id="ENSGMOT00000039719.1">
    <property type="protein sequence ID" value="ENSGMOP00000030073.1"/>
    <property type="gene ID" value="ENSGMOG00000010317.2"/>
</dbReference>
<dbReference type="InterPro" id="IPR052493">
    <property type="entry name" value="TNFRSF1A"/>
</dbReference>
<keyword evidence="4 6" id="KW-1015">Disulfide bond</keyword>
<evidence type="ECO:0000259" key="9">
    <source>
        <dbReference type="PROSITE" id="PS50017"/>
    </source>
</evidence>
<reference evidence="11" key="2">
    <citation type="submission" date="2025-09" db="UniProtKB">
        <authorList>
            <consortium name="Ensembl"/>
        </authorList>
    </citation>
    <scope>IDENTIFICATION</scope>
</reference>
<evidence type="ECO:0000259" key="10">
    <source>
        <dbReference type="PROSITE" id="PS50050"/>
    </source>
</evidence>
<feature type="repeat" description="TNFR-Cys" evidence="6">
    <location>
        <begin position="78"/>
        <end position="118"/>
    </location>
</feature>
<dbReference type="InterPro" id="IPR000488">
    <property type="entry name" value="Death_dom"/>
</dbReference>
<keyword evidence="7" id="KW-0472">Membrane</keyword>
<accession>A0A8C5ACW3</accession>
<evidence type="ECO:0000313" key="11">
    <source>
        <dbReference type="Ensembl" id="ENSGMOP00000030073.1"/>
    </source>
</evidence>
<keyword evidence="5" id="KW-0325">Glycoprotein</keyword>
<feature type="domain" description="TNFR-Cys" evidence="10">
    <location>
        <begin position="78"/>
        <end position="118"/>
    </location>
</feature>
<feature type="domain" description="TNFR-Cys" evidence="10">
    <location>
        <begin position="119"/>
        <end position="160"/>
    </location>
</feature>
<feature type="disulfide bond" evidence="6">
    <location>
        <begin position="100"/>
        <end position="118"/>
    </location>
</feature>
<evidence type="ECO:0000256" key="7">
    <source>
        <dbReference type="SAM" id="Phobius"/>
    </source>
</evidence>
<name>A0A8C5ACW3_GADMO</name>
<dbReference type="Gene3D" id="2.10.50.10">
    <property type="entry name" value="Tumor Necrosis Factor Receptor, subunit A, domain 2"/>
    <property type="match status" value="2"/>
</dbReference>
<evidence type="ECO:0000256" key="6">
    <source>
        <dbReference type="PROSITE-ProRule" id="PRU00206"/>
    </source>
</evidence>
<dbReference type="OrthoDB" id="9408020at2759"/>
<keyword evidence="3" id="KW-0677">Repeat</keyword>
<dbReference type="Pfam" id="PF00020">
    <property type="entry name" value="TNFR_c6"/>
    <property type="match status" value="2"/>
</dbReference>
<feature type="transmembrane region" description="Helical" evidence="7">
    <location>
        <begin position="203"/>
        <end position="224"/>
    </location>
</feature>
<feature type="disulfide bond" evidence="6">
    <location>
        <begin position="79"/>
        <end position="94"/>
    </location>
</feature>
<dbReference type="Pfam" id="PF00531">
    <property type="entry name" value="Death"/>
    <property type="match status" value="1"/>
</dbReference>
<dbReference type="OMA" id="IVETPCT"/>
<dbReference type="GO" id="GO:0045121">
    <property type="term" value="C:membrane raft"/>
    <property type="evidence" value="ECO:0007669"/>
    <property type="project" value="TreeGrafter"/>
</dbReference>
<dbReference type="SUPFAM" id="SSF47986">
    <property type="entry name" value="DEATH domain"/>
    <property type="match status" value="1"/>
</dbReference>
<proteinExistence type="predicted"/>
<dbReference type="GO" id="GO:0006915">
    <property type="term" value="P:apoptotic process"/>
    <property type="evidence" value="ECO:0007669"/>
    <property type="project" value="UniProtKB-KW"/>
</dbReference>
<keyword evidence="12" id="KW-1185">Reference proteome</keyword>
<dbReference type="Proteomes" id="UP000694546">
    <property type="component" value="Chromosome 11"/>
</dbReference>
<dbReference type="GO" id="GO:0006954">
    <property type="term" value="P:inflammatory response"/>
    <property type="evidence" value="ECO:0007669"/>
    <property type="project" value="TreeGrafter"/>
</dbReference>
<keyword evidence="7" id="KW-0812">Transmembrane</keyword>
<feature type="chain" id="PRO_5045194043" evidence="8">
    <location>
        <begin position="34"/>
        <end position="401"/>
    </location>
</feature>
<dbReference type="GO" id="GO:0043120">
    <property type="term" value="F:tumor necrosis factor binding"/>
    <property type="evidence" value="ECO:0007669"/>
    <property type="project" value="TreeGrafter"/>
</dbReference>
<dbReference type="GO" id="GO:0005031">
    <property type="term" value="F:tumor necrosis factor receptor activity"/>
    <property type="evidence" value="ECO:0007669"/>
    <property type="project" value="TreeGrafter"/>
</dbReference>
<dbReference type="PANTHER" id="PTHR46861">
    <property type="entry name" value="TUMOR NECROSIS FACTOR RECEPTOR SUPERFAMILY MEMBER 1A"/>
    <property type="match status" value="1"/>
</dbReference>
<dbReference type="InterPro" id="IPR001368">
    <property type="entry name" value="TNFR/NGFR_Cys_rich_reg"/>
</dbReference>
<organism evidence="11 12">
    <name type="scientific">Gadus morhua</name>
    <name type="common">Atlantic cod</name>
    <dbReference type="NCBI Taxonomy" id="8049"/>
    <lineage>
        <taxon>Eukaryota</taxon>
        <taxon>Metazoa</taxon>
        <taxon>Chordata</taxon>
        <taxon>Craniata</taxon>
        <taxon>Vertebrata</taxon>
        <taxon>Euteleostomi</taxon>
        <taxon>Actinopterygii</taxon>
        <taxon>Neopterygii</taxon>
        <taxon>Teleostei</taxon>
        <taxon>Neoteleostei</taxon>
        <taxon>Acanthomorphata</taxon>
        <taxon>Zeiogadaria</taxon>
        <taxon>Gadariae</taxon>
        <taxon>Gadiformes</taxon>
        <taxon>Gadoidei</taxon>
        <taxon>Gadidae</taxon>
        <taxon>Gadus</taxon>
    </lineage>
</organism>
<dbReference type="PROSITE" id="PS50050">
    <property type="entry name" value="TNFR_NGFR_2"/>
    <property type="match status" value="2"/>
</dbReference>
<reference evidence="11" key="1">
    <citation type="submission" date="2025-08" db="UniProtKB">
        <authorList>
            <consortium name="Ensembl"/>
        </authorList>
    </citation>
    <scope>IDENTIFICATION</scope>
</reference>
<feature type="disulfide bond" evidence="6">
    <location>
        <begin position="97"/>
        <end position="110"/>
    </location>
</feature>
<dbReference type="InterPro" id="IPR011029">
    <property type="entry name" value="DEATH-like_dom_sf"/>
</dbReference>
<evidence type="ECO:0000256" key="3">
    <source>
        <dbReference type="ARBA" id="ARBA00022737"/>
    </source>
</evidence>
<evidence type="ECO:0000256" key="5">
    <source>
        <dbReference type="ARBA" id="ARBA00023180"/>
    </source>
</evidence>
<evidence type="ECO:0000256" key="8">
    <source>
        <dbReference type="SAM" id="SignalP"/>
    </source>
</evidence>
<feature type="signal peptide" evidence="8">
    <location>
        <begin position="1"/>
        <end position="33"/>
    </location>
</feature>
<comment type="caution">
    <text evidence="6">Lacks conserved residue(s) required for the propagation of feature annotation.</text>
</comment>
<keyword evidence="2 8" id="KW-0732">Signal</keyword>
<sequence>MVGFSFFREKRKRSTEIFGALLLLCVLGSGASGLPEKRSECPYGDYLSKNGICCQRCPPGYKREKDCEAVGNRTSCTRCPKGQYNEHENYSDNCRSCQTCQYLEEEVTECTPRQNTKCRCKNGYYKDVIDSSTSQCLECSKCGHGEHQSEKCFLEQDTVCVCERDFYRMKNKCLPCRTCTEDCQPHCPSSVITNPKDINLTQVVMISLCVAVVLLLAVGFITYTTTKRHTRSQMGRSTVNPPEDVHEESAMILIHNEDPLRKGDNMAKPSCILDKEKEQKEHTTLPDCVPLEINIPGLIYSMLSLVPAHRVKELVRCLGVTDLEIERAEIDYHTCKEAHYQMLRVWAERGSRGGEAGRGGGVLHRPLMQQLLDRLSDMHLGGALEELKAKYGIVSGQVGAA</sequence>
<evidence type="ECO:0000313" key="12">
    <source>
        <dbReference type="Proteomes" id="UP000694546"/>
    </source>
</evidence>
<feature type="repeat" description="TNFR-Cys" evidence="6">
    <location>
        <begin position="119"/>
        <end position="160"/>
    </location>
</feature>
<dbReference type="SMART" id="SM00208">
    <property type="entry name" value="TNFR"/>
    <property type="match status" value="3"/>
</dbReference>
<dbReference type="PANTHER" id="PTHR46861:SF1">
    <property type="entry name" value="TUMOR NECROSIS FACTOR RECEPTOR SUPERFAMILY MEMBER 1A"/>
    <property type="match status" value="1"/>
</dbReference>
<dbReference type="Gene3D" id="1.10.533.10">
    <property type="entry name" value="Death Domain, Fas"/>
    <property type="match status" value="1"/>
</dbReference>
<protein>
    <submittedName>
        <fullName evidence="11">Tumor necrosis factor receptor superfamily, member 1a</fullName>
    </submittedName>
</protein>
<feature type="disulfide bond" evidence="6">
    <location>
        <begin position="142"/>
        <end position="160"/>
    </location>
</feature>